<dbReference type="Proteomes" id="UP000031030">
    <property type="component" value="Unassembled WGS sequence"/>
</dbReference>
<protein>
    <submittedName>
        <fullName evidence="1">Uncharacterized protein</fullName>
    </submittedName>
</protein>
<gene>
    <name evidence="1" type="ORF">LK09_01870</name>
</gene>
<keyword evidence="2" id="KW-1185">Reference proteome</keyword>
<reference evidence="1 2" key="1">
    <citation type="submission" date="2014-11" db="EMBL/GenBank/DDBJ databases">
        <title>Genome sequence of Microbacterium mangrovi MUSC 115(T).</title>
        <authorList>
            <person name="Lee L.-H."/>
        </authorList>
    </citation>
    <scope>NUCLEOTIDE SEQUENCE [LARGE SCALE GENOMIC DNA]</scope>
    <source>
        <strain evidence="1 2">MUSC 115</strain>
    </source>
</reference>
<dbReference type="AlphaFoldDB" id="A0A0B2ACX5"/>
<accession>A0A0B2ACX5</accession>
<organism evidence="1 2">
    <name type="scientific">Microbacterium mangrovi</name>
    <dbReference type="NCBI Taxonomy" id="1348253"/>
    <lineage>
        <taxon>Bacteria</taxon>
        <taxon>Bacillati</taxon>
        <taxon>Actinomycetota</taxon>
        <taxon>Actinomycetes</taxon>
        <taxon>Micrococcales</taxon>
        <taxon>Microbacteriaceae</taxon>
        <taxon>Microbacterium</taxon>
    </lineage>
</organism>
<dbReference type="EMBL" id="JTDK01000002">
    <property type="protein sequence ID" value="KHK99432.1"/>
    <property type="molecule type" value="Genomic_DNA"/>
</dbReference>
<evidence type="ECO:0000313" key="2">
    <source>
        <dbReference type="Proteomes" id="UP000031030"/>
    </source>
</evidence>
<name>A0A0B2ACX5_9MICO</name>
<evidence type="ECO:0000313" key="1">
    <source>
        <dbReference type="EMBL" id="KHK99432.1"/>
    </source>
</evidence>
<comment type="caution">
    <text evidence="1">The sequence shown here is derived from an EMBL/GenBank/DDBJ whole genome shotgun (WGS) entry which is preliminary data.</text>
</comment>
<proteinExistence type="predicted"/>
<sequence length="143" mass="14898">MLPLNPGCKNIRAEIDVTAMSGATRGAFNLSLRDQATPEGYVELVLDPTHAGLTTSNGRGGSTSPGGSGDTLIPEPGLWTLQIYGTTATVTDPSGNVRVYDLSDAASYLPGSATAHPKRVWLRNTSATSSFSVNSLKVSKIGF</sequence>